<proteinExistence type="predicted"/>
<accession>A0A0B7MPT2</accession>
<evidence type="ECO:0000313" key="2">
    <source>
        <dbReference type="EMBL" id="CEO90198.1"/>
    </source>
</evidence>
<keyword evidence="3" id="KW-1185">Reference proteome</keyword>
<dbReference type="AlphaFoldDB" id="A0A0B7MPT2"/>
<protein>
    <submittedName>
        <fullName evidence="2">Uncharacterized protein</fullName>
    </submittedName>
</protein>
<feature type="transmembrane region" description="Helical" evidence="1">
    <location>
        <begin position="44"/>
        <end position="65"/>
    </location>
</feature>
<evidence type="ECO:0000256" key="1">
    <source>
        <dbReference type="SAM" id="Phobius"/>
    </source>
</evidence>
<feature type="transmembrane region" description="Helical" evidence="1">
    <location>
        <begin position="12"/>
        <end position="38"/>
    </location>
</feature>
<keyword evidence="1" id="KW-0472">Membrane</keyword>
<keyword evidence="1" id="KW-1133">Transmembrane helix</keyword>
<dbReference type="Proteomes" id="UP000046155">
    <property type="component" value="Unassembled WGS sequence"/>
</dbReference>
<feature type="transmembrane region" description="Helical" evidence="1">
    <location>
        <begin position="108"/>
        <end position="135"/>
    </location>
</feature>
<dbReference type="OrthoDB" id="49284at2"/>
<dbReference type="EMBL" id="CDRZ01000275">
    <property type="protein sequence ID" value="CEO90198.1"/>
    <property type="molecule type" value="Genomic_DNA"/>
</dbReference>
<organism evidence="2 3">
    <name type="scientific">Syntrophaceticus schinkii</name>
    <dbReference type="NCBI Taxonomy" id="499207"/>
    <lineage>
        <taxon>Bacteria</taxon>
        <taxon>Bacillati</taxon>
        <taxon>Bacillota</taxon>
        <taxon>Clostridia</taxon>
        <taxon>Thermoanaerobacterales</taxon>
        <taxon>Thermoanaerobacterales Family III. Incertae Sedis</taxon>
        <taxon>Syntrophaceticus</taxon>
    </lineage>
</organism>
<dbReference type="RefSeq" id="WP_044665994.1">
    <property type="nucleotide sequence ID" value="NZ_CDRZ01000275.1"/>
</dbReference>
<keyword evidence="1" id="KW-0812">Transmembrane</keyword>
<sequence>MENRGVLTKVLAVAGTVLVWIPILFTIITAVIGTIYARRVRFDFLMPAELFPIALVGALLLLWAAQRARSQRKLIGWGLVSMTAFLFGGQALAVVSGLASGAAEPTGWAWALVVASIALYSLALIGVCIAGVLLVRKLYFFK</sequence>
<reference evidence="3" key="1">
    <citation type="submission" date="2015-01" db="EMBL/GenBank/DDBJ databases">
        <authorList>
            <person name="Manzoor Shahid"/>
            <person name="Zubair Saima"/>
        </authorList>
    </citation>
    <scope>NUCLEOTIDE SEQUENCE [LARGE SCALE GENOMIC DNA]</scope>
    <source>
        <strain evidence="3">Sp3</strain>
    </source>
</reference>
<evidence type="ECO:0000313" key="3">
    <source>
        <dbReference type="Proteomes" id="UP000046155"/>
    </source>
</evidence>
<feature type="transmembrane region" description="Helical" evidence="1">
    <location>
        <begin position="77"/>
        <end position="102"/>
    </location>
</feature>
<gene>
    <name evidence="2" type="ORF">SSCH_750003</name>
</gene>
<name>A0A0B7MPT2_9FIRM</name>